<reference evidence="2 3" key="1">
    <citation type="submission" date="2023-03" db="EMBL/GenBank/DDBJ databases">
        <title>Genome insight into feeding habits of ladybird beetles.</title>
        <authorList>
            <person name="Li H.-S."/>
            <person name="Huang Y.-H."/>
            <person name="Pang H."/>
        </authorList>
    </citation>
    <scope>NUCLEOTIDE SEQUENCE [LARGE SCALE GENOMIC DNA]</scope>
    <source>
        <strain evidence="2">SYSU_2023b</strain>
        <tissue evidence="2">Whole body</tissue>
    </source>
</reference>
<dbReference type="EMBL" id="JARQZJ010000035">
    <property type="protein sequence ID" value="KAK9876193.1"/>
    <property type="molecule type" value="Genomic_DNA"/>
</dbReference>
<dbReference type="PANTHER" id="PTHR33480">
    <property type="entry name" value="SET DOMAIN-CONTAINING PROTEIN-RELATED"/>
    <property type="match status" value="1"/>
</dbReference>
<protein>
    <recommendedName>
        <fullName evidence="4">C2H2-type domain-containing protein</fullName>
    </recommendedName>
</protein>
<comment type="caution">
    <text evidence="2">The sequence shown here is derived from an EMBL/GenBank/DDBJ whole genome shotgun (WGS) entry which is preliminary data.</text>
</comment>
<dbReference type="PANTHER" id="PTHR33480:SF1">
    <property type="entry name" value="TYR RECOMBINASE DOMAIN-CONTAINING PROTEIN"/>
    <property type="match status" value="1"/>
</dbReference>
<keyword evidence="3" id="KW-1185">Reference proteome</keyword>
<evidence type="ECO:0000256" key="1">
    <source>
        <dbReference type="SAM" id="MobiDB-lite"/>
    </source>
</evidence>
<evidence type="ECO:0008006" key="4">
    <source>
        <dbReference type="Google" id="ProtNLM"/>
    </source>
</evidence>
<proteinExistence type="predicted"/>
<accession>A0AAW1U581</accession>
<evidence type="ECO:0000313" key="3">
    <source>
        <dbReference type="Proteomes" id="UP001431783"/>
    </source>
</evidence>
<feature type="region of interest" description="Disordered" evidence="1">
    <location>
        <begin position="18"/>
        <end position="39"/>
    </location>
</feature>
<name>A0AAW1U581_9CUCU</name>
<feature type="compositionally biased region" description="Basic and acidic residues" evidence="1">
    <location>
        <begin position="28"/>
        <end position="39"/>
    </location>
</feature>
<dbReference type="Proteomes" id="UP001431783">
    <property type="component" value="Unassembled WGS sequence"/>
</dbReference>
<evidence type="ECO:0000313" key="2">
    <source>
        <dbReference type="EMBL" id="KAK9876193.1"/>
    </source>
</evidence>
<organism evidence="2 3">
    <name type="scientific">Henosepilachna vigintioctopunctata</name>
    <dbReference type="NCBI Taxonomy" id="420089"/>
    <lineage>
        <taxon>Eukaryota</taxon>
        <taxon>Metazoa</taxon>
        <taxon>Ecdysozoa</taxon>
        <taxon>Arthropoda</taxon>
        <taxon>Hexapoda</taxon>
        <taxon>Insecta</taxon>
        <taxon>Pterygota</taxon>
        <taxon>Neoptera</taxon>
        <taxon>Endopterygota</taxon>
        <taxon>Coleoptera</taxon>
        <taxon>Polyphaga</taxon>
        <taxon>Cucujiformia</taxon>
        <taxon>Coccinelloidea</taxon>
        <taxon>Coccinellidae</taxon>
        <taxon>Epilachninae</taxon>
        <taxon>Epilachnini</taxon>
        <taxon>Henosepilachna</taxon>
    </lineage>
</organism>
<sequence length="879" mass="101866">MKSSRISKIMNLAIQKNSTSPGGLFLRSDNKRPSEEDRVIRKQDAHLKTISKELKNSDPCEGVEIINKQLSNPPVSPIPDEVESTNCNRTTLEKNPDDNENIGILEEALNHTMLFTDFTTIDQTPCTTSELTIGKINYGPQEILVEVLEDEIPNGCSEEANLKKGEQKKHCCFYCMKLVFKVYRHYLSVHKNEKEVQEISILPTKSKKRLLLLASLRKKGDFIFNSQLKTDSENQIVCKDSVGRIKNVCCTICKGYYSKYSIRHHIRNSHPEMRKLGQRTNIQSECRKMETNIHQIASKDLRNRIFPYMRDDVVSNIVRSDEAIVHYGNYLCRKYTEDHHASEIRAHIRNFGKLILAIKESDPNHQNLLDILNAKYVNLIIDAIERVAGKDSQTGLYRAPSTAKSLGTELKKLCKLLQMEYVKSDDKEKQKQMKNLLLVFDSEFHVTVNKIGTETQKINNRRKKTVLPKTEDIAEFRKYLEDRIIHFTREMNKKFSKISWTRLAEYTLVHLAVFNRKRPGETERLLIDDYLNYDIVGDDELRDDDLLSREQIKKWARIKFTGKLGKDNAMLIHRDIGFKSIDLILKYRELAGVNKLNKYVFGIPSEHHSQPTLKACVLIRRIAEESGIKDSQLIRTRLLRQHLATETANENVDQRLESRVSDFMSHQRKIHEDYYVMTKKADDITKVSTLLENFSSTPKTKQIVPHSSIELKRIDSASSTSDEESISDIELTQAELNYVLGKKKNRSSWSSEEKTITRMFFEEEISNSKKLCMKKVKKFFHDHNSILNKRSPHLIRQWILREHDKHLKPLAVQNSSRARWTTPERTVVEEVVNKHSAEDSLPSIPECEFLIEKNPVLQKRNPSSVKAFIYNNLKKRASI</sequence>
<gene>
    <name evidence="2" type="ORF">WA026_011314</name>
</gene>
<dbReference type="AlphaFoldDB" id="A0AAW1U581"/>